<protein>
    <submittedName>
        <fullName evidence="10">Pili assembly chaperone</fullName>
    </submittedName>
</protein>
<dbReference type="PANTHER" id="PTHR30093:SF44">
    <property type="entry name" value="TYPE II SECRETION SYSTEM CORE PROTEIN G"/>
    <property type="match status" value="1"/>
</dbReference>
<dbReference type="NCBIfam" id="TIGR02532">
    <property type="entry name" value="IV_pilin_GFxxxE"/>
    <property type="match status" value="1"/>
</dbReference>
<feature type="transmembrane region" description="Helical" evidence="9">
    <location>
        <begin position="7"/>
        <end position="28"/>
    </location>
</feature>
<dbReference type="EMBL" id="BMQG01000014">
    <property type="protein sequence ID" value="GGM53586.1"/>
    <property type="molecule type" value="Genomic_DNA"/>
</dbReference>
<dbReference type="GO" id="GO:0009279">
    <property type="term" value="C:cell outer membrane"/>
    <property type="evidence" value="ECO:0007669"/>
    <property type="project" value="UniProtKB-SubCell"/>
</dbReference>
<evidence type="ECO:0000256" key="7">
    <source>
        <dbReference type="ARBA" id="ARBA00023136"/>
    </source>
</evidence>
<dbReference type="SUPFAM" id="SSF54523">
    <property type="entry name" value="Pili subunits"/>
    <property type="match status" value="1"/>
</dbReference>
<evidence type="ECO:0000256" key="3">
    <source>
        <dbReference type="ARBA" id="ARBA00022481"/>
    </source>
</evidence>
<dbReference type="PANTHER" id="PTHR30093">
    <property type="entry name" value="GENERAL SECRETION PATHWAY PROTEIN G"/>
    <property type="match status" value="1"/>
</dbReference>
<keyword evidence="11" id="KW-1185">Reference proteome</keyword>
<evidence type="ECO:0000256" key="4">
    <source>
        <dbReference type="ARBA" id="ARBA00022692"/>
    </source>
</evidence>
<evidence type="ECO:0000256" key="8">
    <source>
        <dbReference type="ARBA" id="ARBA00023237"/>
    </source>
</evidence>
<keyword evidence="7 9" id="KW-0472">Membrane</keyword>
<dbReference type="InterPro" id="IPR045584">
    <property type="entry name" value="Pilin-like"/>
</dbReference>
<proteinExistence type="predicted"/>
<keyword evidence="8" id="KW-0998">Cell outer membrane</keyword>
<dbReference type="GO" id="GO:0042597">
    <property type="term" value="C:periplasmic space"/>
    <property type="evidence" value="ECO:0007669"/>
    <property type="project" value="UniProtKB-SubCell"/>
</dbReference>
<dbReference type="Proteomes" id="UP000600547">
    <property type="component" value="Unassembled WGS sequence"/>
</dbReference>
<keyword evidence="3" id="KW-0488">Methylation</keyword>
<gene>
    <name evidence="10" type="ORF">GCM10008956_31990</name>
</gene>
<evidence type="ECO:0000313" key="11">
    <source>
        <dbReference type="Proteomes" id="UP000600547"/>
    </source>
</evidence>
<name>A0A8H9GRU2_9DEIO</name>
<dbReference type="Gene3D" id="3.30.700.10">
    <property type="entry name" value="Glycoprotein, Type 4 Pilin"/>
    <property type="match status" value="1"/>
</dbReference>
<dbReference type="Pfam" id="PF07963">
    <property type="entry name" value="N_methyl"/>
    <property type="match status" value="1"/>
</dbReference>
<evidence type="ECO:0000256" key="1">
    <source>
        <dbReference type="ARBA" id="ARBA00004203"/>
    </source>
</evidence>
<evidence type="ECO:0000256" key="5">
    <source>
        <dbReference type="ARBA" id="ARBA00022764"/>
    </source>
</evidence>
<comment type="caution">
    <text evidence="10">The sequence shown here is derived from an EMBL/GenBank/DDBJ whole genome shotgun (WGS) entry which is preliminary data.</text>
</comment>
<comment type="subcellular location">
    <subcellularLocation>
        <location evidence="1">Cell outer membrane</location>
        <topology evidence="1">Single-pass membrane protein</topology>
    </subcellularLocation>
    <subcellularLocation>
        <location evidence="2">Periplasm</location>
    </subcellularLocation>
</comment>
<reference evidence="11" key="1">
    <citation type="journal article" date="2019" name="Int. J. Syst. Evol. Microbiol.">
        <title>The Global Catalogue of Microorganisms (GCM) 10K type strain sequencing project: providing services to taxonomists for standard genome sequencing and annotation.</title>
        <authorList>
            <consortium name="The Broad Institute Genomics Platform"/>
            <consortium name="The Broad Institute Genome Sequencing Center for Infectious Disease"/>
            <person name="Wu L."/>
            <person name="Ma J."/>
        </authorList>
    </citation>
    <scope>NUCLEOTIDE SEQUENCE [LARGE SCALE GENOMIC DNA]</scope>
    <source>
        <strain evidence="11">JCM 31047</strain>
    </source>
</reference>
<dbReference type="InterPro" id="IPR012902">
    <property type="entry name" value="N_methyl_site"/>
</dbReference>
<organism evidence="10 11">
    <name type="scientific">Deinococcus arenae</name>
    <dbReference type="NCBI Taxonomy" id="1452751"/>
    <lineage>
        <taxon>Bacteria</taxon>
        <taxon>Thermotogati</taxon>
        <taxon>Deinococcota</taxon>
        <taxon>Deinococci</taxon>
        <taxon>Deinococcales</taxon>
        <taxon>Deinococcaceae</taxon>
        <taxon>Deinococcus</taxon>
    </lineage>
</organism>
<evidence type="ECO:0000256" key="9">
    <source>
        <dbReference type="SAM" id="Phobius"/>
    </source>
</evidence>
<sequence length="119" mass="12731">MIRRDQGFTLMELLIVIAIIGILAAALIPNLVNARSKADDGAAMGYGRHMLAYTTSWLTSDPGSKVAELPGDCRHAAYVAEGAPSELPASVQICQIIKASNSYSVRVTSRTGKIYTFSN</sequence>
<accession>A0A8H9GRU2</accession>
<evidence type="ECO:0000256" key="2">
    <source>
        <dbReference type="ARBA" id="ARBA00004418"/>
    </source>
</evidence>
<keyword evidence="5" id="KW-0574">Periplasm</keyword>
<keyword evidence="6 9" id="KW-1133">Transmembrane helix</keyword>
<evidence type="ECO:0000256" key="6">
    <source>
        <dbReference type="ARBA" id="ARBA00022989"/>
    </source>
</evidence>
<keyword evidence="4 9" id="KW-0812">Transmembrane</keyword>
<dbReference type="AlphaFoldDB" id="A0A8H9GRU2"/>
<evidence type="ECO:0000313" key="10">
    <source>
        <dbReference type="EMBL" id="GGM53586.1"/>
    </source>
</evidence>